<dbReference type="Pfam" id="PF00328">
    <property type="entry name" value="His_Phos_2"/>
    <property type="match status" value="1"/>
</dbReference>
<dbReference type="InterPro" id="IPR000560">
    <property type="entry name" value="His_Pase_clade-2"/>
</dbReference>
<reference evidence="2 3" key="1">
    <citation type="submission" date="2019-06" db="EMBL/GenBank/DDBJ databases">
        <title>Genomic Encyclopedia of Type Strains, Phase IV (KMG-V): Genome sequencing to study the core and pangenomes of soil and plant-associated prokaryotes.</title>
        <authorList>
            <person name="Whitman W."/>
        </authorList>
    </citation>
    <scope>NUCLEOTIDE SEQUENCE [LARGE SCALE GENOMIC DNA]</scope>
    <source>
        <strain evidence="2 3">BR 11622</strain>
    </source>
</reference>
<keyword evidence="1" id="KW-0732">Signal</keyword>
<dbReference type="Gene3D" id="3.40.50.1240">
    <property type="entry name" value="Phosphoglycerate mutase-like"/>
    <property type="match status" value="2"/>
</dbReference>
<name>A0A560GNK5_9PROT</name>
<dbReference type="SUPFAM" id="SSF53254">
    <property type="entry name" value="Phosphoglycerate mutase-like"/>
    <property type="match status" value="1"/>
</dbReference>
<evidence type="ECO:0000313" key="3">
    <source>
        <dbReference type="Proteomes" id="UP000315751"/>
    </source>
</evidence>
<dbReference type="InterPro" id="IPR029033">
    <property type="entry name" value="His_PPase_superfam"/>
</dbReference>
<accession>A0A560GNK5</accession>
<dbReference type="AlphaFoldDB" id="A0A560GNK5"/>
<comment type="caution">
    <text evidence="2">The sequence shown here is derived from an EMBL/GenBank/DDBJ whole genome shotgun (WGS) entry which is preliminary data.</text>
</comment>
<gene>
    <name evidence="2" type="ORF">FBZ90_1213</name>
</gene>
<feature type="chain" id="PRO_5022158546" evidence="1">
    <location>
        <begin position="26"/>
        <end position="421"/>
    </location>
</feature>
<feature type="signal peptide" evidence="1">
    <location>
        <begin position="1"/>
        <end position="25"/>
    </location>
</feature>
<dbReference type="Proteomes" id="UP000315751">
    <property type="component" value="Unassembled WGS sequence"/>
</dbReference>
<evidence type="ECO:0000313" key="2">
    <source>
        <dbReference type="EMBL" id="TWB35154.1"/>
    </source>
</evidence>
<evidence type="ECO:0000256" key="1">
    <source>
        <dbReference type="SAM" id="SignalP"/>
    </source>
</evidence>
<dbReference type="CDD" id="cd07061">
    <property type="entry name" value="HP_HAP_like"/>
    <property type="match status" value="1"/>
</dbReference>
<protein>
    <submittedName>
        <fullName evidence="2">4-phytase/acid phosphatase</fullName>
    </submittedName>
</protein>
<dbReference type="RefSeq" id="WP_211102320.1">
    <property type="nucleotide sequence ID" value="NZ_VITR01000021.1"/>
</dbReference>
<sequence>MGGKALLRGLAAAMLLLALPARPEAAGAPADHLERVVILTRHGIRAAMSTPEELGRWTAEPWPSFAVPPGHLTAHGFQAAALFGGYYREHYRALGLLPAGDCAAARVHANLPQRTVETGRALAEQLLPGCPAHVDTVTTKADPLFDPVPAGATHLDPDLALAAVRGRIGDATAWTAAHADTVEALQRLLLNCAPADCRAQVQPGGRLAGRRLLTDVPSALDRGQGDDWLNLQSPLATASGLTESLIMAYADGAPLASLLGGRVTADALNRAGAAHATDLDARLRTPYIARVGAGPLARHLADLLAGEAPAVTVLVGHDGTILLLASLLRLDWVLPGYQPDQVPPGSALVLERWRRVDGQTVIRARFTAQSLDQLRTLTPLTEAQPPLSAPVFIPGCSQAGPAMDCPVERFRHVAEDATQGE</sequence>
<organism evidence="2 3">
    <name type="scientific">Nitrospirillum amazonense</name>
    <dbReference type="NCBI Taxonomy" id="28077"/>
    <lineage>
        <taxon>Bacteria</taxon>
        <taxon>Pseudomonadati</taxon>
        <taxon>Pseudomonadota</taxon>
        <taxon>Alphaproteobacteria</taxon>
        <taxon>Rhodospirillales</taxon>
        <taxon>Azospirillaceae</taxon>
        <taxon>Nitrospirillum</taxon>
    </lineage>
</organism>
<dbReference type="EMBL" id="VITR01000021">
    <property type="protein sequence ID" value="TWB35154.1"/>
    <property type="molecule type" value="Genomic_DNA"/>
</dbReference>
<keyword evidence="3" id="KW-1185">Reference proteome</keyword>
<proteinExistence type="predicted"/>